<dbReference type="Pfam" id="PF00249">
    <property type="entry name" value="Myb_DNA-binding"/>
    <property type="match status" value="3"/>
</dbReference>
<keyword evidence="5" id="KW-0804">Transcription</keyword>
<evidence type="ECO:0000256" key="2">
    <source>
        <dbReference type="ARBA" id="ARBA00022737"/>
    </source>
</evidence>
<dbReference type="GO" id="GO:0000978">
    <property type="term" value="F:RNA polymerase II cis-regulatory region sequence-specific DNA binding"/>
    <property type="evidence" value="ECO:0007669"/>
    <property type="project" value="TreeGrafter"/>
</dbReference>
<dbReference type="PANTHER" id="PTHR45614">
    <property type="entry name" value="MYB PROTEIN-RELATED"/>
    <property type="match status" value="1"/>
</dbReference>
<evidence type="ECO:0000256" key="6">
    <source>
        <dbReference type="ARBA" id="ARBA00023242"/>
    </source>
</evidence>
<evidence type="ECO:0000259" key="8">
    <source>
        <dbReference type="PROSITE" id="PS50090"/>
    </source>
</evidence>
<evidence type="ECO:0000256" key="4">
    <source>
        <dbReference type="ARBA" id="ARBA00023125"/>
    </source>
</evidence>
<sequence>MAKVKKEQLQEVVVDPYEKMGFLLQALYETEGCFDSPASKPSSATRRATGPMRRSAKCWTEEEDDLLGELVRKFNKSNWKEIAACLPGRTDVQCLQRWQKVLNPEIVKGPWTKEEDDCIIKQVESHGAKRWSVIAKFLPGRMGKQCRERWYNHLCPAINRNAWTEEEEWVLTYYHQLFGNKWAEIARFLPGRTDNAIKNHWNCTLKRKLDSYSPNGCDVDMHPHVWNGELRSGHVEINPAGQISDRLASLNQRTGLEIGDSACSTKLTLGCSYRHELCSEWKPVKVQKCRSSDRGANSLTNLITSGSSKHSPLSASSSVFVGASASTRSSPHESPSCYSTPQSRAQNVNVNLSSGSSGSSGSSPGSRLKNLALSFKNTPSIIRKRSSRRPDASSAAVKSLGRCLEREFDAENHSGVTKCGQLFSAYATSSDVNVGA</sequence>
<name>A0A6J5UXI3_PRUAR</name>
<dbReference type="Proteomes" id="UP000507222">
    <property type="component" value="Unassembled WGS sequence"/>
</dbReference>
<dbReference type="GO" id="GO:0005634">
    <property type="term" value="C:nucleus"/>
    <property type="evidence" value="ECO:0007669"/>
    <property type="project" value="UniProtKB-SubCell"/>
</dbReference>
<evidence type="ECO:0000313" key="10">
    <source>
        <dbReference type="EMBL" id="CAB4279855.1"/>
    </source>
</evidence>
<evidence type="ECO:0000256" key="5">
    <source>
        <dbReference type="ARBA" id="ARBA00023163"/>
    </source>
</evidence>
<evidence type="ECO:0000256" key="7">
    <source>
        <dbReference type="SAM" id="MobiDB-lite"/>
    </source>
</evidence>
<protein>
    <submittedName>
        <fullName evidence="10">Uncharacterized protein</fullName>
    </submittedName>
</protein>
<dbReference type="InterPro" id="IPR050560">
    <property type="entry name" value="MYB_TF"/>
</dbReference>
<dbReference type="PROSITE" id="PS50090">
    <property type="entry name" value="MYB_LIKE"/>
    <property type="match status" value="3"/>
</dbReference>
<reference evidence="10 11" key="1">
    <citation type="submission" date="2020-05" db="EMBL/GenBank/DDBJ databases">
        <authorList>
            <person name="Campoy J."/>
            <person name="Schneeberger K."/>
            <person name="Spophaly S."/>
        </authorList>
    </citation>
    <scope>NUCLEOTIDE SEQUENCE [LARGE SCALE GENOMIC DNA]</scope>
    <source>
        <strain evidence="10">PruArmRojPasFocal</strain>
    </source>
</reference>
<evidence type="ECO:0000256" key="1">
    <source>
        <dbReference type="ARBA" id="ARBA00004123"/>
    </source>
</evidence>
<accession>A0A6J5UXI3</accession>
<feature type="compositionally biased region" description="Low complexity" evidence="7">
    <location>
        <begin position="353"/>
        <end position="366"/>
    </location>
</feature>
<feature type="domain" description="HTH myb-type" evidence="9">
    <location>
        <begin position="103"/>
        <end position="158"/>
    </location>
</feature>
<dbReference type="AlphaFoldDB" id="A0A6J5UXI3"/>
<feature type="region of interest" description="Disordered" evidence="7">
    <location>
        <begin position="348"/>
        <end position="369"/>
    </location>
</feature>
<feature type="domain" description="HTH myb-type" evidence="9">
    <location>
        <begin position="159"/>
        <end position="209"/>
    </location>
</feature>
<keyword evidence="4" id="KW-0238">DNA-binding</keyword>
<keyword evidence="6" id="KW-0539">Nucleus</keyword>
<feature type="domain" description="Myb-like" evidence="8">
    <location>
        <begin position="59"/>
        <end position="102"/>
    </location>
</feature>
<gene>
    <name evidence="10" type="ORF">CURHAP_LOCUS32501</name>
</gene>
<proteinExistence type="predicted"/>
<dbReference type="PANTHER" id="PTHR45614:SF252">
    <property type="entry name" value="TRANSCRIPTION FACTOR MYB3R-2-LIKE"/>
    <property type="match status" value="1"/>
</dbReference>
<evidence type="ECO:0000256" key="3">
    <source>
        <dbReference type="ARBA" id="ARBA00023015"/>
    </source>
</evidence>
<dbReference type="GO" id="GO:0000981">
    <property type="term" value="F:DNA-binding transcription factor activity, RNA polymerase II-specific"/>
    <property type="evidence" value="ECO:0007669"/>
    <property type="project" value="TreeGrafter"/>
</dbReference>
<feature type="domain" description="HTH myb-type" evidence="9">
    <location>
        <begin position="59"/>
        <end position="102"/>
    </location>
</feature>
<dbReference type="FunFam" id="1.10.10.60:FF:000010">
    <property type="entry name" value="Transcriptional activator Myb isoform A"/>
    <property type="match status" value="1"/>
</dbReference>
<dbReference type="Gene3D" id="1.10.10.60">
    <property type="entry name" value="Homeodomain-like"/>
    <property type="match status" value="3"/>
</dbReference>
<organism evidence="10 11">
    <name type="scientific">Prunus armeniaca</name>
    <name type="common">Apricot</name>
    <name type="synonym">Armeniaca vulgaris</name>
    <dbReference type="NCBI Taxonomy" id="36596"/>
    <lineage>
        <taxon>Eukaryota</taxon>
        <taxon>Viridiplantae</taxon>
        <taxon>Streptophyta</taxon>
        <taxon>Embryophyta</taxon>
        <taxon>Tracheophyta</taxon>
        <taxon>Spermatophyta</taxon>
        <taxon>Magnoliopsida</taxon>
        <taxon>eudicotyledons</taxon>
        <taxon>Gunneridae</taxon>
        <taxon>Pentapetalae</taxon>
        <taxon>rosids</taxon>
        <taxon>fabids</taxon>
        <taxon>Rosales</taxon>
        <taxon>Rosaceae</taxon>
        <taxon>Amygdaloideae</taxon>
        <taxon>Amygdaleae</taxon>
        <taxon>Prunus</taxon>
    </lineage>
</organism>
<dbReference type="SMART" id="SM00717">
    <property type="entry name" value="SANT"/>
    <property type="match status" value="3"/>
</dbReference>
<dbReference type="PROSITE" id="PS51294">
    <property type="entry name" value="HTH_MYB"/>
    <property type="match status" value="3"/>
</dbReference>
<comment type="subcellular location">
    <subcellularLocation>
        <location evidence="1">Nucleus</location>
    </subcellularLocation>
</comment>
<evidence type="ECO:0000259" key="9">
    <source>
        <dbReference type="PROSITE" id="PS51294"/>
    </source>
</evidence>
<feature type="domain" description="Myb-like" evidence="8">
    <location>
        <begin position="155"/>
        <end position="205"/>
    </location>
</feature>
<dbReference type="InterPro" id="IPR017930">
    <property type="entry name" value="Myb_dom"/>
</dbReference>
<dbReference type="EMBL" id="CAEKDK010000005">
    <property type="protein sequence ID" value="CAB4279855.1"/>
    <property type="molecule type" value="Genomic_DNA"/>
</dbReference>
<dbReference type="SUPFAM" id="SSF46689">
    <property type="entry name" value="Homeodomain-like"/>
    <property type="match status" value="2"/>
</dbReference>
<keyword evidence="3" id="KW-0805">Transcription regulation</keyword>
<keyword evidence="2" id="KW-0677">Repeat</keyword>
<dbReference type="InterPro" id="IPR001005">
    <property type="entry name" value="SANT/Myb"/>
</dbReference>
<feature type="domain" description="Myb-like" evidence="8">
    <location>
        <begin position="103"/>
        <end position="154"/>
    </location>
</feature>
<dbReference type="CDD" id="cd00167">
    <property type="entry name" value="SANT"/>
    <property type="match status" value="3"/>
</dbReference>
<dbReference type="FunFam" id="1.10.10.60:FF:000016">
    <property type="entry name" value="Transcriptional activator Myb isoform A"/>
    <property type="match status" value="1"/>
</dbReference>
<dbReference type="InterPro" id="IPR009057">
    <property type="entry name" value="Homeodomain-like_sf"/>
</dbReference>
<evidence type="ECO:0000313" key="11">
    <source>
        <dbReference type="Proteomes" id="UP000507222"/>
    </source>
</evidence>